<accession>A0ABS2N087</accession>
<organism evidence="2 3">
    <name type="scientific">Aquibacillus albus</name>
    <dbReference type="NCBI Taxonomy" id="1168171"/>
    <lineage>
        <taxon>Bacteria</taxon>
        <taxon>Bacillati</taxon>
        <taxon>Bacillota</taxon>
        <taxon>Bacilli</taxon>
        <taxon>Bacillales</taxon>
        <taxon>Bacillaceae</taxon>
        <taxon>Aquibacillus</taxon>
    </lineage>
</organism>
<reference evidence="2 3" key="1">
    <citation type="submission" date="2021-01" db="EMBL/GenBank/DDBJ databases">
        <title>Genomic Encyclopedia of Type Strains, Phase IV (KMG-IV): sequencing the most valuable type-strain genomes for metagenomic binning, comparative biology and taxonomic classification.</title>
        <authorList>
            <person name="Goeker M."/>
        </authorList>
    </citation>
    <scope>NUCLEOTIDE SEQUENCE [LARGE SCALE GENOMIC DNA]</scope>
    <source>
        <strain evidence="2 3">DSM 23711</strain>
    </source>
</reference>
<comment type="caution">
    <text evidence="2">The sequence shown here is derived from an EMBL/GenBank/DDBJ whole genome shotgun (WGS) entry which is preliminary data.</text>
</comment>
<gene>
    <name evidence="2" type="ORF">JOC48_002062</name>
</gene>
<evidence type="ECO:0000259" key="1">
    <source>
        <dbReference type="Pfam" id="PF21817"/>
    </source>
</evidence>
<keyword evidence="2" id="KW-0648">Protein biosynthesis</keyword>
<protein>
    <submittedName>
        <fullName evidence="2">Transcription elongation factor Elf1</fullName>
    </submittedName>
</protein>
<feature type="domain" description="CapR homology" evidence="1">
    <location>
        <begin position="76"/>
        <end position="128"/>
    </location>
</feature>
<sequence length="717" mass="85074">MAGKTIFTLKQIKEEFEKYGFELVEKDYKNIHTLMRFVCPKHSKYETKTTFNYLRKKNGKVCPFCNRSKLCIEDIRSEFAKRGYTLLETEYKGAKQKLKYRCPKHPNKDLSITFGNFKSGKKGCPYCSNNVKYTIDEAKEAFYNVGLELLESKYFDVFTKMKCRCPKHPGKDIKKTLKSILNGSGCPYCLEKGRKPTANYEEVKELFKSKGLILMEETYKSSTQKLRYKCPKHPDKELYKKYSELKTQTFGCPYCGNSAKLEFDFVKEEFEKKGFELIDINYINRNTVMDIKCKKHPDKNIKASYDMLTKNYACPYCNGYVDIEDIKIAFLERGLVLLETEYKDSATSMKYYCIHHPEKFQYKSWNNFKAGKGCYYCSNSRKLEYNEVKTMFQKSGYILKEKKYINSTTPMLFTCSMHPEKQTYTTLQNFNAGLLKGYSPCQYCNGKVDYEDVVKEFEKEGYELLEEEYHNATYPMKYLCMKHNDKVQLKTWSDFNKGSRCIYCRIEARKGSGAAMWKGGITSLSKYLRSLINEWKESTLKKYEYKCFITGRCESELEIHHSKPFHKIRDEILTELKIPIYRTVGEYTDDELYQIEKILIEKHEKYEGVPLKKELHKLFHRIYTYNVKEKDLHEFKDRYLKGEFQSGFKQEMRTRSFKPNPWTKDEDCILLERVSYYKEQQRPKKWGFQSAAKTLDRHWTACKKRYYAIRKNKGDQV</sequence>
<keyword evidence="2" id="KW-0251">Elongation factor</keyword>
<dbReference type="GO" id="GO:0003746">
    <property type="term" value="F:translation elongation factor activity"/>
    <property type="evidence" value="ECO:0007669"/>
    <property type="project" value="UniProtKB-KW"/>
</dbReference>
<proteinExistence type="predicted"/>
<evidence type="ECO:0000313" key="3">
    <source>
        <dbReference type="Proteomes" id="UP001296943"/>
    </source>
</evidence>
<evidence type="ECO:0000313" key="2">
    <source>
        <dbReference type="EMBL" id="MBM7571566.1"/>
    </source>
</evidence>
<name>A0ABS2N087_9BACI</name>
<keyword evidence="3" id="KW-1185">Reference proteome</keyword>
<dbReference type="InterPro" id="IPR048793">
    <property type="entry name" value="CapR_dom"/>
</dbReference>
<dbReference type="EMBL" id="JAFBDR010000009">
    <property type="protein sequence ID" value="MBM7571566.1"/>
    <property type="molecule type" value="Genomic_DNA"/>
</dbReference>
<dbReference type="Proteomes" id="UP001296943">
    <property type="component" value="Unassembled WGS sequence"/>
</dbReference>
<dbReference type="Pfam" id="PF21817">
    <property type="entry name" value="CapR"/>
    <property type="match status" value="1"/>
</dbReference>